<reference evidence="5 6" key="1">
    <citation type="submission" date="2017-11" db="EMBL/GenBank/DDBJ databases">
        <title>Effect of PGPRs.</title>
        <authorList>
            <person name="Oliva R."/>
            <person name="Nong J."/>
            <person name="Roman V."/>
        </authorList>
    </citation>
    <scope>NUCLEOTIDE SEQUENCE [LARGE SCALE GENOMIC DNA]</scope>
    <source>
        <strain evidence="5">Inb918</strain>
    </source>
</reference>
<accession>A0A3T0JYJ4</accession>
<name>A0A3T0JYJ4_PSESX</name>
<gene>
    <name evidence="5" type="ORF">CT157_21765</name>
</gene>
<evidence type="ECO:0000256" key="2">
    <source>
        <dbReference type="ARBA" id="ARBA00022737"/>
    </source>
</evidence>
<dbReference type="PANTHER" id="PTHR48051:SF54">
    <property type="entry name" value="LEUCINE-RICH REPEAT-CONTAINING PROTEIN"/>
    <property type="match status" value="1"/>
</dbReference>
<dbReference type="InterPro" id="IPR003591">
    <property type="entry name" value="Leu-rich_rpt_typical-subtyp"/>
</dbReference>
<dbReference type="Pfam" id="PF20178">
    <property type="entry name" value="ToxA_N"/>
    <property type="match status" value="1"/>
</dbReference>
<dbReference type="PROSITE" id="PS51450">
    <property type="entry name" value="LRR"/>
    <property type="match status" value="2"/>
</dbReference>
<feature type="compositionally biased region" description="Polar residues" evidence="3">
    <location>
        <begin position="1"/>
        <end position="23"/>
    </location>
</feature>
<dbReference type="Gene3D" id="3.80.10.10">
    <property type="entry name" value="Ribonuclease Inhibitor"/>
    <property type="match status" value="5"/>
</dbReference>
<dbReference type="InterPro" id="IPR050216">
    <property type="entry name" value="LRR_domain-containing"/>
</dbReference>
<dbReference type="GO" id="GO:0005737">
    <property type="term" value="C:cytoplasm"/>
    <property type="evidence" value="ECO:0007669"/>
    <property type="project" value="TreeGrafter"/>
</dbReference>
<dbReference type="InterPro" id="IPR046673">
    <property type="entry name" value="ToxA_N"/>
</dbReference>
<feature type="region of interest" description="Disordered" evidence="3">
    <location>
        <begin position="1"/>
        <end position="30"/>
    </location>
</feature>
<evidence type="ECO:0000256" key="3">
    <source>
        <dbReference type="SAM" id="MobiDB-lite"/>
    </source>
</evidence>
<feature type="domain" description="Dermonecrotic toxin N-terminal" evidence="4">
    <location>
        <begin position="89"/>
        <end position="348"/>
    </location>
</feature>
<keyword evidence="2" id="KW-0677">Repeat</keyword>
<proteinExistence type="predicted"/>
<dbReference type="SUPFAM" id="SSF52058">
    <property type="entry name" value="L domain-like"/>
    <property type="match status" value="3"/>
</dbReference>
<dbReference type="SMART" id="SM00369">
    <property type="entry name" value="LRR_TYP"/>
    <property type="match status" value="12"/>
</dbReference>
<dbReference type="InterPro" id="IPR032675">
    <property type="entry name" value="LRR_dom_sf"/>
</dbReference>
<dbReference type="InterPro" id="IPR001611">
    <property type="entry name" value="Leu-rich_rpt"/>
</dbReference>
<evidence type="ECO:0000313" key="5">
    <source>
        <dbReference type="EMBL" id="AZV28527.1"/>
    </source>
</evidence>
<sequence length="2579" mass="287473">MPSTTGQSPASSPTPGATAQNPASHYEPLVKAIPEWMGKASPARRTALKNNRDALPDPIRSAPADQHQALRSAITRHMTAQNAVDQMLERVQNASAFAEPILTEALKSRFDLDLNVNDTFLQLYIPVKAAGITTGTRTWTVSLLDAALHNFEAGETEADAYTSGSSFITRPSATGQFETLVPLNAKPGIPAFSHLCRELDIGARYKVYLEENLAISSPVAAAVLRHRVNTAQKTALRAALKMARMQGDIGHANRHSIERLLDGASTVLMNGQPMRCHDLTMMSVALTGVVIFAPDLERAKTAVTVVAYFPDDPEHPVKEYRSTADLAKELTRQLRDTEYQRFFSCFVAHEQRGQFFGQLRQRLSETKWHPPQADSQLPPWRDTPIEKPDLQLAVTPFVGQFLEHLYQGKLDKILNDAAVIAVPTAMVDRNARWKRWDSFVSVAASILETAAFVVLPFIPFLGEMMMAYITYQLLDEVFESVVEWAEGQTTEASEHFFAALESLIQLGAFGGGTGIAMAELPKVLPAEVVAFMDRFRPVKLRNGKTLYWKPDLQNYARDTVPAADSTPDAQGLHRHEGKKLLPLDQAHYVVSDHEMPGKWRIEHPARTDAYEPVVRHNGEGAFHTELEHPLRWDGTTALQRIGHSVESFTPTQRERILKVSGYTEDGLRKMHVNQERIPPLLADTLERFRIDQDLQRFIEQMSSDDPATYRKADPLIQLQLLHEQELWPDSRRLRLIDAGGETVWQSSGDAQLTLTEIHADRLVDGDLLKTLLLTLDEGEINILLNEDFGQKIALEVRTRLLRTRLAQIAEQQRPALFEQRYASRQPRNVPLEQQVARYAPELPARIIEELVHTATGTELLQLGEGKIPERQQQLCETALHELRITRAYEGLEIDSVRNPDSETLALHSLPLLSGWSDAVSLEVRDQSFTGNRVDTTGPVGAAIEKILVRRADGTWQPFDQTGLELHGPTDFYTCVLQALPDAQRQALNLQIGEGPKLRQLIRDNPLPRANLRLTLAVESAPASEVDTLRLLGAEGYSRNVSPDDSPPTLEARVRDVFPGITEDGQRAMVQHLQSHLENPIAELSRLRLEYARLEIDLDQWRLRDVLVDPVTGQELSLARRAAAARDRQLFSRTLLSCWRRETPQRFGYRMRFIEPLLGDLPALTADFSHVVSLELCGSGTSADIENFIGRFPRLTRLDLQHFDLHNLPQGLSTMPTLRQLRLRQCGIVLTPENQALLTSLDELVELDLKDNPLGTSFDVTFMPSLTYLNLSRTGISETPPGLIDHPQIRSAWLTDNRISTLPPALFEFSPVAGAGYDFSGNPLSAVTREQVKTYFTGTGVNFGVRAEQADIARTRALFPDIDEGQASSLIYRLPGSLVQGRLQLTAWETELATLNADLNVWARDTPDRHPVSGAMLEANERFTEQDARETFAGKLLRLWRHRSKIHPHARADVFTADATFIGDLPELSADFSHITALTLNGNKGLRGDAPFLRSFSRLKRLILRNGELDQLTRTLNSLPMLEVLVLDNCGVSFTAESLTALAAMPRLESLELPGNPLNLVPDLQTLITLTYLDLSRTGLLEVPPGLLDHPKIKTAILSENQITELPEALFELSAQAGDSYDLSNNPLSAGTRERIKQYCRETGQDFAVLADAADIETTQQLFPDLDTQDASDVFYSLPGSLELGRSQLRHWQAEIRQLNADLAQWAVAGPSVHPTTGQLLNPRQIFVTQTNRRLFAQRIEELWRFRFAEKPTERGNVLIAELPFIGELPALSADFSHIAELTLDGNSTLSGVDAFLSSFTGLRHLELHEFKLEQLPEACERMPLLERLVLEYCELTLTPPTPSRLSSMTRLQMLNLSHNPLGAAPDLQALPALTHVRLIDTGITHLPEGLVEHPTLIMANFDHNRISELPDSLFDLPVLSPNQFILGENPLSLATRERIKSSYQRTRQNFGISMPQADIRRVLALFPVLDAEQASRLLYLLPGTLDRGRLQIGHWESEWQQLETTLSRWVGEIPERHPSTGTLLTEEDNVVERSGRDQCRRDLQAFWRARSTAQPELRSDRLVLNLPFMGKLPALDADFSHVTTLSITGNAQLRAGDDFIGAFTGLKTLELRDLGLQQMPASLKRMPTLENLVLSNCAVVLDSQGRTILATLTRLKKLDLYNNPLGLAPDIRTLPALDFLDLAGTAISEVPDGVINHPELEIVILNNNRISEIPEEIFNLPADIGNGYDFGNNPLSPAIRERVKDYFRRTGGDLGVLADEADRARVQTLYPAMDNEQASTFIYRLSGTLADGRNEVARLEMALSDLTRSLAQWSGDIPVNPLNGLPLPETARLRQEQLRSQFAEALLTCWHKIPMEDSSLDSYGFSHTVSFLGELPTLGAQFPYVPDLFLVGDGHSSRLGRFLEAFPGLDSLAIRECNLGDIPKDIFTMSQLTALSLPDCEISLTPESVAALAGMDKLEVLNLRDNPLGLTPDISNLHSLTDLDLSDTGITEIPKGTLENLHWNEIDLSGNAITDVPEEIMDVPASVGDRYDLRNNPLSPQSLARVRAYYQETGNNLNINGIDGMPRPPEMRPDLEIED</sequence>
<dbReference type="Proteomes" id="UP000282760">
    <property type="component" value="Chromosome"/>
</dbReference>
<protein>
    <recommendedName>
        <fullName evidence="4">Dermonecrotic toxin N-terminal domain-containing protein</fullName>
    </recommendedName>
</protein>
<evidence type="ECO:0000259" key="4">
    <source>
        <dbReference type="Pfam" id="PF20178"/>
    </source>
</evidence>
<organism evidence="5 6">
    <name type="scientific">Pseudomonas syringae</name>
    <dbReference type="NCBI Taxonomy" id="317"/>
    <lineage>
        <taxon>Bacteria</taxon>
        <taxon>Pseudomonadati</taxon>
        <taxon>Pseudomonadota</taxon>
        <taxon>Gammaproteobacteria</taxon>
        <taxon>Pseudomonadales</taxon>
        <taxon>Pseudomonadaceae</taxon>
        <taxon>Pseudomonas</taxon>
    </lineage>
</organism>
<keyword evidence="1" id="KW-0433">Leucine-rich repeat</keyword>
<dbReference type="PANTHER" id="PTHR48051">
    <property type="match status" value="1"/>
</dbReference>
<evidence type="ECO:0000256" key="1">
    <source>
        <dbReference type="ARBA" id="ARBA00022614"/>
    </source>
</evidence>
<dbReference type="EMBL" id="CP024646">
    <property type="protein sequence ID" value="AZV28527.1"/>
    <property type="molecule type" value="Genomic_DNA"/>
</dbReference>
<evidence type="ECO:0000313" key="6">
    <source>
        <dbReference type="Proteomes" id="UP000282760"/>
    </source>
</evidence>